<evidence type="ECO:0000313" key="3">
    <source>
        <dbReference type="Proteomes" id="UP001500689"/>
    </source>
</evidence>
<name>A0ABP6V4U2_9PSEU</name>
<comment type="caution">
    <text evidence="2">The sequence shown here is derived from an EMBL/GenBank/DDBJ whole genome shotgun (WGS) entry which is preliminary data.</text>
</comment>
<evidence type="ECO:0000256" key="1">
    <source>
        <dbReference type="SAM" id="MobiDB-lite"/>
    </source>
</evidence>
<sequence length="79" mass="8175">MKRSSVHPAPDKSIMDFPPDAPAYGGSVPATCRGPHFRAQFGRAVAVGWHRIAAASEPFGAAQYQVPGGWSGGNPAVTA</sequence>
<proteinExistence type="predicted"/>
<gene>
    <name evidence="2" type="ORF">GCM10022222_07310</name>
</gene>
<accession>A0ABP6V4U2</accession>
<keyword evidence="3" id="KW-1185">Reference proteome</keyword>
<evidence type="ECO:0000313" key="2">
    <source>
        <dbReference type="EMBL" id="GAA3526863.1"/>
    </source>
</evidence>
<reference evidence="3" key="1">
    <citation type="journal article" date="2019" name="Int. J. Syst. Evol. Microbiol.">
        <title>The Global Catalogue of Microorganisms (GCM) 10K type strain sequencing project: providing services to taxonomists for standard genome sequencing and annotation.</title>
        <authorList>
            <consortium name="The Broad Institute Genomics Platform"/>
            <consortium name="The Broad Institute Genome Sequencing Center for Infectious Disease"/>
            <person name="Wu L."/>
            <person name="Ma J."/>
        </authorList>
    </citation>
    <scope>NUCLEOTIDE SEQUENCE [LARGE SCALE GENOMIC DNA]</scope>
    <source>
        <strain evidence="3">JCM 16898</strain>
    </source>
</reference>
<protein>
    <submittedName>
        <fullName evidence="2">Uncharacterized protein</fullName>
    </submittedName>
</protein>
<feature type="region of interest" description="Disordered" evidence="1">
    <location>
        <begin position="1"/>
        <end position="20"/>
    </location>
</feature>
<dbReference type="Proteomes" id="UP001500689">
    <property type="component" value="Unassembled WGS sequence"/>
</dbReference>
<dbReference type="EMBL" id="BAAAZN010000001">
    <property type="protein sequence ID" value="GAA3526863.1"/>
    <property type="molecule type" value="Genomic_DNA"/>
</dbReference>
<organism evidence="2 3">
    <name type="scientific">Amycolatopsis ultiminotia</name>
    <dbReference type="NCBI Taxonomy" id="543629"/>
    <lineage>
        <taxon>Bacteria</taxon>
        <taxon>Bacillati</taxon>
        <taxon>Actinomycetota</taxon>
        <taxon>Actinomycetes</taxon>
        <taxon>Pseudonocardiales</taxon>
        <taxon>Pseudonocardiaceae</taxon>
        <taxon>Amycolatopsis</taxon>
    </lineage>
</organism>